<evidence type="ECO:0000313" key="4">
    <source>
        <dbReference type="Proteomes" id="UP001336020"/>
    </source>
</evidence>
<proteinExistence type="predicted"/>
<organism evidence="3 4">
    <name type="scientific">Rhodococcus artemisiae</name>
    <dbReference type="NCBI Taxonomy" id="714159"/>
    <lineage>
        <taxon>Bacteria</taxon>
        <taxon>Bacillati</taxon>
        <taxon>Actinomycetota</taxon>
        <taxon>Actinomycetes</taxon>
        <taxon>Mycobacteriales</taxon>
        <taxon>Nocardiaceae</taxon>
        <taxon>Rhodococcus</taxon>
    </lineage>
</organism>
<dbReference type="CDD" id="cd02440">
    <property type="entry name" value="AdoMet_MTases"/>
    <property type="match status" value="1"/>
</dbReference>
<dbReference type="GO" id="GO:0008168">
    <property type="term" value="F:methyltransferase activity"/>
    <property type="evidence" value="ECO:0007669"/>
    <property type="project" value="UniProtKB-KW"/>
</dbReference>
<reference evidence="3 4" key="1">
    <citation type="submission" date="2023-07" db="EMBL/GenBank/DDBJ databases">
        <authorList>
            <person name="Girao M."/>
            <person name="Carvalho M.F."/>
        </authorList>
    </citation>
    <scope>NUCLEOTIDE SEQUENCE [LARGE SCALE GENOMIC DNA]</scope>
    <source>
        <strain evidence="3 4">YIM65754</strain>
    </source>
</reference>
<sequence length="213" mass="23039">MHIDTPPAQFWENRYTDSDGLWSGNANASLVYAVSGSTPGTALDLGCGEGADTIWLADRGWIATGIDISPTAVRRATDAARAAGVPDDRIRFVTADLSSWHEDGSYDLVAASFLHSPVEFPRSDVLRNAAGLVARNGHLVIVSHAAFPPWADADAREGHGDHRFLSPQEEIEALDLDNDLWEVQVADTRERDALGPDGTQAVLEDTVVVLRRL</sequence>
<keyword evidence="4" id="KW-1185">Reference proteome</keyword>
<accession>A0ABU7LDW2</accession>
<dbReference type="SUPFAM" id="SSF53335">
    <property type="entry name" value="S-adenosyl-L-methionine-dependent methyltransferases"/>
    <property type="match status" value="1"/>
</dbReference>
<dbReference type="EMBL" id="JAUTXY010000009">
    <property type="protein sequence ID" value="MEE2059746.1"/>
    <property type="molecule type" value="Genomic_DNA"/>
</dbReference>
<evidence type="ECO:0000313" key="3">
    <source>
        <dbReference type="EMBL" id="MEE2059746.1"/>
    </source>
</evidence>
<comment type="caution">
    <text evidence="3">The sequence shown here is derived from an EMBL/GenBank/DDBJ whole genome shotgun (WGS) entry which is preliminary data.</text>
</comment>
<dbReference type="Gene3D" id="3.40.50.150">
    <property type="entry name" value="Vaccinia Virus protein VP39"/>
    <property type="match status" value="1"/>
</dbReference>
<evidence type="ECO:0000256" key="1">
    <source>
        <dbReference type="ARBA" id="ARBA00022679"/>
    </source>
</evidence>
<feature type="domain" description="Methyltransferase" evidence="2">
    <location>
        <begin position="43"/>
        <end position="137"/>
    </location>
</feature>
<dbReference type="Proteomes" id="UP001336020">
    <property type="component" value="Unassembled WGS sequence"/>
</dbReference>
<dbReference type="Pfam" id="PF13649">
    <property type="entry name" value="Methyltransf_25"/>
    <property type="match status" value="1"/>
</dbReference>
<dbReference type="RefSeq" id="WP_330134958.1">
    <property type="nucleotide sequence ID" value="NZ_JAUTXY010000009.1"/>
</dbReference>
<keyword evidence="1 3" id="KW-0808">Transferase</keyword>
<gene>
    <name evidence="3" type="ORF">Q7514_19690</name>
</gene>
<dbReference type="InterPro" id="IPR041698">
    <property type="entry name" value="Methyltransf_25"/>
</dbReference>
<dbReference type="GO" id="GO:0032259">
    <property type="term" value="P:methylation"/>
    <property type="evidence" value="ECO:0007669"/>
    <property type="project" value="UniProtKB-KW"/>
</dbReference>
<dbReference type="InterPro" id="IPR029063">
    <property type="entry name" value="SAM-dependent_MTases_sf"/>
</dbReference>
<keyword evidence="3" id="KW-0489">Methyltransferase</keyword>
<protein>
    <submittedName>
        <fullName evidence="3">Class I SAM-dependent methyltransferase</fullName>
        <ecNumber evidence="3">2.1.1.-</ecNumber>
    </submittedName>
</protein>
<name>A0ABU7LDW2_9NOCA</name>
<evidence type="ECO:0000259" key="2">
    <source>
        <dbReference type="Pfam" id="PF13649"/>
    </source>
</evidence>
<dbReference type="EC" id="2.1.1.-" evidence="3"/>
<dbReference type="PANTHER" id="PTHR43861">
    <property type="entry name" value="TRANS-ACONITATE 2-METHYLTRANSFERASE-RELATED"/>
    <property type="match status" value="1"/>
</dbReference>